<evidence type="ECO:0000313" key="2">
    <source>
        <dbReference type="EMBL" id="KAK2554531.1"/>
    </source>
</evidence>
<name>A0AAD9Q4I7_ACRCE</name>
<keyword evidence="3" id="KW-1185">Reference proteome</keyword>
<dbReference type="Pfam" id="PF05960">
    <property type="entry name" value="DUF885"/>
    <property type="match status" value="1"/>
</dbReference>
<dbReference type="EMBL" id="JARQWQ010000069">
    <property type="protein sequence ID" value="KAK2554531.1"/>
    <property type="molecule type" value="Genomic_DNA"/>
</dbReference>
<dbReference type="PANTHER" id="PTHR33361">
    <property type="entry name" value="GLR0591 PROTEIN"/>
    <property type="match status" value="1"/>
</dbReference>
<dbReference type="AlphaFoldDB" id="A0AAD9Q4I7"/>
<evidence type="ECO:0008006" key="4">
    <source>
        <dbReference type="Google" id="ProtNLM"/>
    </source>
</evidence>
<dbReference type="PANTHER" id="PTHR33361:SF2">
    <property type="entry name" value="DUF885 DOMAIN-CONTAINING PROTEIN"/>
    <property type="match status" value="1"/>
</dbReference>
<accession>A0AAD9Q4I7</accession>
<proteinExistence type="predicted"/>
<evidence type="ECO:0000313" key="3">
    <source>
        <dbReference type="Proteomes" id="UP001249851"/>
    </source>
</evidence>
<comment type="caution">
    <text evidence="2">The sequence shown here is derived from an EMBL/GenBank/DDBJ whole genome shotgun (WGS) entry which is preliminary data.</text>
</comment>
<reference evidence="2" key="1">
    <citation type="journal article" date="2023" name="G3 (Bethesda)">
        <title>Whole genome assembly and annotation of the endangered Caribbean coral Acropora cervicornis.</title>
        <authorList>
            <person name="Selwyn J.D."/>
            <person name="Vollmer S.V."/>
        </authorList>
    </citation>
    <scope>NUCLEOTIDE SEQUENCE</scope>
    <source>
        <strain evidence="2">K2</strain>
    </source>
</reference>
<dbReference type="Proteomes" id="UP001249851">
    <property type="component" value="Unassembled WGS sequence"/>
</dbReference>
<reference evidence="2" key="2">
    <citation type="journal article" date="2023" name="Science">
        <title>Genomic signatures of disease resistance in endangered staghorn corals.</title>
        <authorList>
            <person name="Vollmer S.V."/>
            <person name="Selwyn J.D."/>
            <person name="Despard B.A."/>
            <person name="Roesel C.L."/>
        </authorList>
    </citation>
    <scope>NUCLEOTIDE SEQUENCE</scope>
    <source>
        <strain evidence="2">K2</strain>
    </source>
</reference>
<evidence type="ECO:0000256" key="1">
    <source>
        <dbReference type="SAM" id="MobiDB-lite"/>
    </source>
</evidence>
<organism evidence="2 3">
    <name type="scientific">Acropora cervicornis</name>
    <name type="common">Staghorn coral</name>
    <dbReference type="NCBI Taxonomy" id="6130"/>
    <lineage>
        <taxon>Eukaryota</taxon>
        <taxon>Metazoa</taxon>
        <taxon>Cnidaria</taxon>
        <taxon>Anthozoa</taxon>
        <taxon>Hexacorallia</taxon>
        <taxon>Scleractinia</taxon>
        <taxon>Astrocoeniina</taxon>
        <taxon>Acroporidae</taxon>
        <taxon>Acropora</taxon>
    </lineage>
</organism>
<protein>
    <recommendedName>
        <fullName evidence="4">DUF885 domain-containing protein</fullName>
    </recommendedName>
</protein>
<sequence>MPTVGKRSKNRRSLLIALAVVSLAVLIAGIVLIVLAAQRKDSSPNMKQGGQKKPTSEASSFCGYSEEAKRINLEGILSRTKKSYYENLPFQLPNDPDVSRDMIKEKYSAYNPTPEYIKQVTDAARKLLEEVNKTKVDSDKLKPREKKALSQLKHYLKTVFGHPFDMNYYAGDWMMGPTFYCQQPICNVGKHLHDLLIFLKPENTQDMKVIEDKLKTHKDGILQYMKNLKMGKLYGMVYSEEACKSGRDSLKRKYLNIGLKNAEGVLEEDYVKDIGDDNYFSSITEEMNTTWKDEHNGTSVKESLRDYLVEYMGKPMHKLLRYLEHEHSLHCVPSNVSSGLASLPLNFVWFNGTKNTSWPTSKMLPKTSEELSGKRAYFMILPYFTTNDMTPLEVHQLGKEQLKKLYPLAVKAAKSFTGNNSESEAIALFKEELNASSNFFNSESFPANESDKMAHHLCSNAKAAKKYCPKRWAALQEWFKEARMVMSMLYPKIVDMFHFAGDKHSTPNCPVTLVADLNPSSGIQSYDGSDSMCLKPSRYNIPFFLERLGPKFSEWSINAHEARPGHHIQIQGVREHFKDSCGGLIGWLDSKTYYTAFLEGWALYAENPLISDYTDVYEGEPMKKYGMLKWQIWRAVRLIVDTGLHYTGMKRDEAIKLFADKAWDDSDFTRKEVTRYQNWPGQSTAYMVGRLGVLKARHHATQSLGDKFNQKDFHYQVLSQGSSPLAFLQEHIENYVECVKKPDKEGCSTILKPPERAKPKSEQKATMQLYFEANRHYA</sequence>
<dbReference type="InterPro" id="IPR010281">
    <property type="entry name" value="DUF885"/>
</dbReference>
<gene>
    <name evidence="2" type="ORF">P5673_023984</name>
</gene>
<feature type="region of interest" description="Disordered" evidence="1">
    <location>
        <begin position="42"/>
        <end position="61"/>
    </location>
</feature>